<organism evidence="1 2">
    <name type="scientific">Paenibacillus dokdonensis</name>
    <dbReference type="NCBI Taxonomy" id="2567944"/>
    <lineage>
        <taxon>Bacteria</taxon>
        <taxon>Bacillati</taxon>
        <taxon>Bacillota</taxon>
        <taxon>Bacilli</taxon>
        <taxon>Bacillales</taxon>
        <taxon>Paenibacillaceae</taxon>
        <taxon>Paenibacillus</taxon>
    </lineage>
</organism>
<dbReference type="EMBL" id="JARLKZ010000014">
    <property type="protein sequence ID" value="MEC0241682.1"/>
    <property type="molecule type" value="Genomic_DNA"/>
</dbReference>
<dbReference type="Proteomes" id="UP001344632">
    <property type="component" value="Unassembled WGS sequence"/>
</dbReference>
<evidence type="ECO:0000313" key="1">
    <source>
        <dbReference type="EMBL" id="MEC0241682.1"/>
    </source>
</evidence>
<reference evidence="1 2" key="1">
    <citation type="submission" date="2023-03" db="EMBL/GenBank/DDBJ databases">
        <title>Bacillus Genome Sequencing.</title>
        <authorList>
            <person name="Dunlap C."/>
        </authorList>
    </citation>
    <scope>NUCLEOTIDE SEQUENCE [LARGE SCALE GENOMIC DNA]</scope>
    <source>
        <strain evidence="1 2">BD-525</strain>
    </source>
</reference>
<accession>A0ABU6GPM3</accession>
<comment type="caution">
    <text evidence="1">The sequence shown here is derived from an EMBL/GenBank/DDBJ whole genome shotgun (WGS) entry which is preliminary data.</text>
</comment>
<dbReference type="RefSeq" id="WP_326089350.1">
    <property type="nucleotide sequence ID" value="NZ_JARLKZ010000014.1"/>
</dbReference>
<sequence length="37" mass="4290">MILSEGKKPMGRKYVHLSEGVGFASWFQLFDFFHISV</sequence>
<name>A0ABU6GPM3_9BACL</name>
<protein>
    <submittedName>
        <fullName evidence="1">Uncharacterized protein</fullName>
    </submittedName>
</protein>
<keyword evidence="2" id="KW-1185">Reference proteome</keyword>
<evidence type="ECO:0000313" key="2">
    <source>
        <dbReference type="Proteomes" id="UP001344632"/>
    </source>
</evidence>
<proteinExistence type="predicted"/>
<gene>
    <name evidence="1" type="ORF">P4H66_17845</name>
</gene>